<dbReference type="InterPro" id="IPR019758">
    <property type="entry name" value="Pept_S26A_signal_pept_1_CS"/>
</dbReference>
<evidence type="ECO:0000256" key="4">
    <source>
        <dbReference type="ARBA" id="ARBA00022670"/>
    </source>
</evidence>
<evidence type="ECO:0000256" key="3">
    <source>
        <dbReference type="ARBA" id="ARBA00011035"/>
    </source>
</evidence>
<dbReference type="PRINTS" id="PR00728">
    <property type="entry name" value="SIGNALPTASE"/>
</dbReference>
<evidence type="ECO:0000256" key="9">
    <source>
        <dbReference type="ARBA" id="ARBA00023136"/>
    </source>
</evidence>
<evidence type="ECO:0000256" key="2">
    <source>
        <dbReference type="ARBA" id="ARBA00004606"/>
    </source>
</evidence>
<keyword evidence="7" id="KW-0735">Signal-anchor</keyword>
<dbReference type="PANTHER" id="PTHR10806">
    <property type="entry name" value="SIGNAL PEPTIDASE COMPLEX CATALYTIC SUBUNIT SEC11"/>
    <property type="match status" value="1"/>
</dbReference>
<sequence>MVSLDFLDDVQWMNKRQLYYQVLNFGKIVSSALMLWKGLTVRTGSESPAVAVLSGSMERAFHRGDFLFLANRVEDHPVGVEEIVVFRIEGREVPIVHRVLKIHEKQNGRMKFLTKGDNSVVDDRGLYKQGQHWLEKNDVVRRARGFVPYVGIVTILMNDDPKFKCAVLFLLVHCNGFGPPIGPDNISLRILQETPSPYPHKNAPDSGNHALGEGPTPNNGQLCVFDDHKAGQGAVKQKEESWPACQGQNTPFLLRVSSSLTLSEDPASGSVHAMLCVEATVHQLQLSAAQPIFAIPCTVTGNRKGTGDTRMKKTQATPLRGTTLSTSQKELLKAFVLQACNKKASKRHPHAYFHLQAFVCGTYCGKLVFGVEKETELALQDFSVLKIRVFHSWITNVESQKFLTFCSVNVGAEDPKHILGKGNRKILKEKLKGWTDWVRKAVPVTGEVLSWSGMPYEKLKHDRVADPQCSKPTSVEPWDILSMKMNWEFGTAVCMGPVLNTYEALSRIQSLN</sequence>
<dbReference type="SUPFAM" id="SSF51306">
    <property type="entry name" value="LexA/Signal peptidase"/>
    <property type="match status" value="1"/>
</dbReference>
<comment type="caution">
    <text evidence="12">The sequence shown here is derived from an EMBL/GenBank/DDBJ whole genome shotgun (WGS) entry which is preliminary data.</text>
</comment>
<dbReference type="GO" id="GO:0004252">
    <property type="term" value="F:serine-type endopeptidase activity"/>
    <property type="evidence" value="ECO:0007669"/>
    <property type="project" value="InterPro"/>
</dbReference>
<organism evidence="12 13">
    <name type="scientific">Balaenoptera physalus</name>
    <name type="common">Fin whale</name>
    <name type="synonym">Balaena physalus</name>
    <dbReference type="NCBI Taxonomy" id="9770"/>
    <lineage>
        <taxon>Eukaryota</taxon>
        <taxon>Metazoa</taxon>
        <taxon>Chordata</taxon>
        <taxon>Craniata</taxon>
        <taxon>Vertebrata</taxon>
        <taxon>Euteleostomi</taxon>
        <taxon>Mammalia</taxon>
        <taxon>Eutheria</taxon>
        <taxon>Laurasiatheria</taxon>
        <taxon>Artiodactyla</taxon>
        <taxon>Whippomorpha</taxon>
        <taxon>Cetacea</taxon>
        <taxon>Mysticeti</taxon>
        <taxon>Balaenopteridae</taxon>
        <taxon>Balaenoptera</taxon>
    </lineage>
</organism>
<comment type="similarity">
    <text evidence="3 10">Belongs to the peptidase S26B family.</text>
</comment>
<dbReference type="GO" id="GO:0006465">
    <property type="term" value="P:signal peptide processing"/>
    <property type="evidence" value="ECO:0007669"/>
    <property type="project" value="UniProtKB-UniRule"/>
</dbReference>
<evidence type="ECO:0000256" key="6">
    <source>
        <dbReference type="ARBA" id="ARBA00022801"/>
    </source>
</evidence>
<dbReference type="InterPro" id="IPR001733">
    <property type="entry name" value="Peptidase_S26B"/>
</dbReference>
<name>A0A6A1Q835_BALPH</name>
<dbReference type="EC" id="3.4.21.89" evidence="10"/>
<evidence type="ECO:0000256" key="10">
    <source>
        <dbReference type="RuleBase" id="RU362047"/>
    </source>
</evidence>
<dbReference type="GO" id="GO:0009003">
    <property type="term" value="F:signal peptidase activity"/>
    <property type="evidence" value="ECO:0007669"/>
    <property type="project" value="UniProtKB-EC"/>
</dbReference>
<dbReference type="Proteomes" id="UP000437017">
    <property type="component" value="Unassembled WGS sequence"/>
</dbReference>
<keyword evidence="6 10" id="KW-0378">Hydrolase</keyword>
<comment type="subunit">
    <text evidence="10">Component of the signal peptidase complex.</text>
</comment>
<dbReference type="NCBIfam" id="TIGR02228">
    <property type="entry name" value="sigpep_I_arch"/>
    <property type="match status" value="1"/>
</dbReference>
<feature type="region of interest" description="Disordered" evidence="11">
    <location>
        <begin position="195"/>
        <end position="225"/>
    </location>
</feature>
<reference evidence="12 13" key="1">
    <citation type="journal article" date="2019" name="PLoS ONE">
        <title>Genomic analyses reveal an absence of contemporary introgressive admixture between fin whales and blue whales, despite known hybrids.</title>
        <authorList>
            <person name="Westbury M.V."/>
            <person name="Petersen B."/>
            <person name="Lorenzen E.D."/>
        </authorList>
    </citation>
    <scope>NUCLEOTIDE SEQUENCE [LARGE SCALE GENOMIC DNA]</scope>
    <source>
        <strain evidence="12">FinWhale-01</strain>
    </source>
</reference>
<dbReference type="FunFam" id="2.10.109.10:FF:000003">
    <property type="entry name" value="Signal peptidase complex catalytic subunit SEC11"/>
    <property type="match status" value="1"/>
</dbReference>
<dbReference type="InterPro" id="IPR036286">
    <property type="entry name" value="LexA/Signal_pep-like_sf"/>
</dbReference>
<evidence type="ECO:0000256" key="8">
    <source>
        <dbReference type="ARBA" id="ARBA00022989"/>
    </source>
</evidence>
<keyword evidence="9" id="KW-0472">Membrane</keyword>
<keyword evidence="8" id="KW-1133">Transmembrane helix</keyword>
<dbReference type="PANTHER" id="PTHR10806:SF28">
    <property type="entry name" value="SIGNAL PEPTIDASE COMPLEX CATALYTIC SUBUNIT SEC11B-RELATED"/>
    <property type="match status" value="1"/>
</dbReference>
<dbReference type="InterPro" id="IPR019533">
    <property type="entry name" value="Peptidase_S26"/>
</dbReference>
<dbReference type="AlphaFoldDB" id="A0A6A1Q835"/>
<evidence type="ECO:0000256" key="1">
    <source>
        <dbReference type="ARBA" id="ARBA00000677"/>
    </source>
</evidence>
<keyword evidence="10" id="KW-0256">Endoplasmic reticulum</keyword>
<keyword evidence="4 10" id="KW-0645">Protease</keyword>
<evidence type="ECO:0000313" key="12">
    <source>
        <dbReference type="EMBL" id="KAB0403293.1"/>
    </source>
</evidence>
<evidence type="ECO:0000256" key="7">
    <source>
        <dbReference type="ARBA" id="ARBA00022968"/>
    </source>
</evidence>
<comment type="catalytic activity">
    <reaction evidence="1 10">
        <text>Cleavage of hydrophobic, N-terminal signal or leader sequences from secreted and periplasmic proteins.</text>
        <dbReference type="EC" id="3.4.21.89"/>
    </reaction>
</comment>
<dbReference type="OrthoDB" id="10257561at2759"/>
<dbReference type="PROSITE" id="PS00761">
    <property type="entry name" value="SPASE_I_3"/>
    <property type="match status" value="1"/>
</dbReference>
<keyword evidence="13" id="KW-1185">Reference proteome</keyword>
<proteinExistence type="inferred from homology"/>
<evidence type="ECO:0000313" key="13">
    <source>
        <dbReference type="Proteomes" id="UP000437017"/>
    </source>
</evidence>
<accession>A0A6A1Q835</accession>
<comment type="subcellular location">
    <subcellularLocation>
        <location evidence="10">Endoplasmic reticulum membrane</location>
    </subcellularLocation>
    <subcellularLocation>
        <location evidence="2">Membrane</location>
        <topology evidence="2">Single-pass type II membrane protein</topology>
    </subcellularLocation>
</comment>
<evidence type="ECO:0000256" key="11">
    <source>
        <dbReference type="SAM" id="MobiDB-lite"/>
    </source>
</evidence>
<gene>
    <name evidence="12" type="ORF">E2I00_001042</name>
</gene>
<evidence type="ECO:0000256" key="5">
    <source>
        <dbReference type="ARBA" id="ARBA00022692"/>
    </source>
</evidence>
<protein>
    <recommendedName>
        <fullName evidence="10">Signal peptidase complex catalytic subunit SEC11</fullName>
        <ecNumber evidence="10">3.4.21.89</ecNumber>
    </recommendedName>
</protein>
<dbReference type="EMBL" id="SGJD01000832">
    <property type="protein sequence ID" value="KAB0403293.1"/>
    <property type="molecule type" value="Genomic_DNA"/>
</dbReference>
<dbReference type="CDD" id="cd06530">
    <property type="entry name" value="S26_SPase_I"/>
    <property type="match status" value="1"/>
</dbReference>
<dbReference type="GO" id="GO:0005787">
    <property type="term" value="C:signal peptidase complex"/>
    <property type="evidence" value="ECO:0007669"/>
    <property type="project" value="UniProtKB-ARBA"/>
</dbReference>
<keyword evidence="5" id="KW-0812">Transmembrane</keyword>